<keyword evidence="9" id="KW-1185">Reference proteome</keyword>
<dbReference type="AlphaFoldDB" id="A0A517YUX3"/>
<protein>
    <submittedName>
        <fullName evidence="8">Coproporphyrinogen III oxidase</fullName>
    </submittedName>
</protein>
<dbReference type="OrthoDB" id="9801689at2"/>
<keyword evidence="5" id="KW-0408">Iron</keyword>
<reference evidence="8 9" key="1">
    <citation type="submission" date="2019-02" db="EMBL/GenBank/DDBJ databases">
        <title>Deep-cultivation of Planctomycetes and their phenomic and genomic characterization uncovers novel biology.</title>
        <authorList>
            <person name="Wiegand S."/>
            <person name="Jogler M."/>
            <person name="Boedeker C."/>
            <person name="Pinto D."/>
            <person name="Vollmers J."/>
            <person name="Rivas-Marin E."/>
            <person name="Kohn T."/>
            <person name="Peeters S.H."/>
            <person name="Heuer A."/>
            <person name="Rast P."/>
            <person name="Oberbeckmann S."/>
            <person name="Bunk B."/>
            <person name="Jeske O."/>
            <person name="Meyerdierks A."/>
            <person name="Storesund J.E."/>
            <person name="Kallscheuer N."/>
            <person name="Luecker S."/>
            <person name="Lage O.M."/>
            <person name="Pohl T."/>
            <person name="Merkel B.J."/>
            <person name="Hornburger P."/>
            <person name="Mueller R.-W."/>
            <person name="Bruemmer F."/>
            <person name="Labrenz M."/>
            <person name="Spormann A.M."/>
            <person name="Op den Camp H."/>
            <person name="Overmann J."/>
            <person name="Amann R."/>
            <person name="Jetten M.S.M."/>
            <person name="Mascher T."/>
            <person name="Medema M.H."/>
            <person name="Devos D.P."/>
            <person name="Kaster A.-K."/>
            <person name="Ovreas L."/>
            <person name="Rohde M."/>
            <person name="Galperin M.Y."/>
            <person name="Jogler C."/>
        </authorList>
    </citation>
    <scope>NUCLEOTIDE SEQUENCE [LARGE SCALE GENOMIC DNA]</scope>
    <source>
        <strain evidence="8 9">KS4</strain>
    </source>
</reference>
<evidence type="ECO:0000256" key="5">
    <source>
        <dbReference type="ARBA" id="ARBA00023004"/>
    </source>
</evidence>
<dbReference type="EMBL" id="CP036425">
    <property type="protein sequence ID" value="QDU34000.1"/>
    <property type="molecule type" value="Genomic_DNA"/>
</dbReference>
<evidence type="ECO:0000256" key="3">
    <source>
        <dbReference type="ARBA" id="ARBA00022691"/>
    </source>
</evidence>
<dbReference type="GO" id="GO:0046872">
    <property type="term" value="F:metal ion binding"/>
    <property type="evidence" value="ECO:0007669"/>
    <property type="project" value="UniProtKB-KW"/>
</dbReference>
<dbReference type="NCBIfam" id="TIGR01212">
    <property type="entry name" value="TIGR01212 family radical SAM protein"/>
    <property type="match status" value="1"/>
</dbReference>
<dbReference type="PROSITE" id="PS51918">
    <property type="entry name" value="RADICAL_SAM"/>
    <property type="match status" value="1"/>
</dbReference>
<dbReference type="InterPro" id="IPR006638">
    <property type="entry name" value="Elp3/MiaA/NifB-like_rSAM"/>
</dbReference>
<dbReference type="Gene3D" id="3.80.30.20">
    <property type="entry name" value="tm_1862 like domain"/>
    <property type="match status" value="1"/>
</dbReference>
<dbReference type="SFLD" id="SFLDG01086">
    <property type="entry name" value="elongater_protein-like"/>
    <property type="match status" value="1"/>
</dbReference>
<evidence type="ECO:0000256" key="1">
    <source>
        <dbReference type="ARBA" id="ARBA00001966"/>
    </source>
</evidence>
<evidence type="ECO:0000313" key="9">
    <source>
        <dbReference type="Proteomes" id="UP000317369"/>
    </source>
</evidence>
<gene>
    <name evidence="8" type="ORF">KS4_20610</name>
</gene>
<evidence type="ECO:0000256" key="2">
    <source>
        <dbReference type="ARBA" id="ARBA00022485"/>
    </source>
</evidence>
<evidence type="ECO:0000259" key="7">
    <source>
        <dbReference type="PROSITE" id="PS51918"/>
    </source>
</evidence>
<organism evidence="8 9">
    <name type="scientific">Poriferisphaera corsica</name>
    <dbReference type="NCBI Taxonomy" id="2528020"/>
    <lineage>
        <taxon>Bacteria</taxon>
        <taxon>Pseudomonadati</taxon>
        <taxon>Planctomycetota</taxon>
        <taxon>Phycisphaerae</taxon>
        <taxon>Phycisphaerales</taxon>
        <taxon>Phycisphaeraceae</taxon>
        <taxon>Poriferisphaera</taxon>
    </lineage>
</organism>
<dbReference type="RefSeq" id="WP_145077499.1">
    <property type="nucleotide sequence ID" value="NZ_CP036425.1"/>
</dbReference>
<evidence type="ECO:0000256" key="4">
    <source>
        <dbReference type="ARBA" id="ARBA00022723"/>
    </source>
</evidence>
<dbReference type="SMART" id="SM00729">
    <property type="entry name" value="Elp3"/>
    <property type="match status" value="1"/>
</dbReference>
<accession>A0A517YUX3</accession>
<dbReference type="InterPro" id="IPR039661">
    <property type="entry name" value="ELP3"/>
</dbReference>
<dbReference type="KEGG" id="pcor:KS4_20610"/>
<dbReference type="SFLD" id="SFLDS00029">
    <property type="entry name" value="Radical_SAM"/>
    <property type="match status" value="1"/>
</dbReference>
<keyword evidence="3" id="KW-0949">S-adenosyl-L-methionine</keyword>
<dbReference type="SUPFAM" id="SSF102114">
    <property type="entry name" value="Radical SAM enzymes"/>
    <property type="match status" value="1"/>
</dbReference>
<comment type="cofactor">
    <cofactor evidence="1">
        <name>[4Fe-4S] cluster</name>
        <dbReference type="ChEBI" id="CHEBI:49883"/>
    </cofactor>
</comment>
<dbReference type="PANTHER" id="PTHR11135">
    <property type="entry name" value="HISTONE ACETYLTRANSFERASE-RELATED"/>
    <property type="match status" value="1"/>
</dbReference>
<dbReference type="InterPro" id="IPR005911">
    <property type="entry name" value="YhcC-like"/>
</dbReference>
<dbReference type="PANTHER" id="PTHR11135:SF1">
    <property type="entry name" value="PROTEIN YHCC"/>
    <property type="match status" value="1"/>
</dbReference>
<feature type="domain" description="Radical SAM core" evidence="7">
    <location>
        <begin position="18"/>
        <end position="257"/>
    </location>
</feature>
<dbReference type="GO" id="GO:0051539">
    <property type="term" value="F:4 iron, 4 sulfur cluster binding"/>
    <property type="evidence" value="ECO:0007669"/>
    <property type="project" value="UniProtKB-KW"/>
</dbReference>
<dbReference type="Proteomes" id="UP000317369">
    <property type="component" value="Chromosome"/>
</dbReference>
<dbReference type="InterPro" id="IPR007197">
    <property type="entry name" value="rSAM"/>
</dbReference>
<name>A0A517YUX3_9BACT</name>
<dbReference type="InterPro" id="IPR032432">
    <property type="entry name" value="Radical_SAM_C"/>
</dbReference>
<dbReference type="Pfam" id="PF04055">
    <property type="entry name" value="Radical_SAM"/>
    <property type="match status" value="1"/>
</dbReference>
<dbReference type="InterPro" id="IPR058240">
    <property type="entry name" value="rSAM_sf"/>
</dbReference>
<keyword evidence="4" id="KW-0479">Metal-binding</keyword>
<keyword evidence="2" id="KW-0004">4Fe-4S</keyword>
<keyword evidence="6" id="KW-0411">Iron-sulfur</keyword>
<sequence>MAITEKPYLDFRSYLHSRYGKVLYRVPIDLGFGCPNRNADGSGGCAFCPVDGSRAKQTLGLDTIDEQIRKSIAFASERYGAEGFVAYFQAYTTTFASLEMQKHSYNYVLNKFPFEAIFIGTRPDCLSPKVLDYLAELNHTLDVWVELGVQTTHDSTLKQINRGHDWASSLAMIDQLKARGIRVAAHVILGLPGEDAHMINQTAVRLAQSSIDAIKLHNLHILKNTRFEQDYKQGHIQVMHPFEYGEHVIDFLRRTPSNRPILRLLTDSNDSDLIAPRWDISKGQFIEWIMTQMERRGVKQGDLCHIDVPGEGAVQSDICAGKQGLMIGSCHADAFQWFAQIKPIAWAVWDDAKSQVDLLRVRNADQHLRPVFGDPRWTSINLDHTSQYDVAVWNTNAVSHDVTRYTKDFIHRVVQRLASSGFCVVPTRDKAVLSTFASLGFEITPIQFDGIYGFIARQIKRGLFSEPQKAIAPKYKIEPYRDPNLCLPHRRILQSREEMIREGKNMHVI</sequence>
<dbReference type="GO" id="GO:0003824">
    <property type="term" value="F:catalytic activity"/>
    <property type="evidence" value="ECO:0007669"/>
    <property type="project" value="InterPro"/>
</dbReference>
<dbReference type="SFLD" id="SFLDG01082">
    <property type="entry name" value="B12-binding_domain_containing"/>
    <property type="match status" value="1"/>
</dbReference>
<proteinExistence type="predicted"/>
<dbReference type="InterPro" id="IPR023404">
    <property type="entry name" value="rSAM_horseshoe"/>
</dbReference>
<evidence type="ECO:0000256" key="6">
    <source>
        <dbReference type="ARBA" id="ARBA00023014"/>
    </source>
</evidence>
<evidence type="ECO:0000313" key="8">
    <source>
        <dbReference type="EMBL" id="QDU34000.1"/>
    </source>
</evidence>
<dbReference type="Pfam" id="PF16199">
    <property type="entry name" value="Radical_SAM_C"/>
    <property type="match status" value="1"/>
</dbReference>
<dbReference type="SFLD" id="SFLDG01091">
    <property type="entry name" value="uncharacterized_CHP01210-like"/>
    <property type="match status" value="1"/>
</dbReference>